<sequence>MEKLFTLQNLLFLLIFWSQLTDKTSYWLIGIPFGCEAADFVDDASRAEAMIMRYQNTLFDTEEEEIEQMHLILNPQISGPLNPTQIGKETAEGGSQKTNTYTMVNSINDQKEEETRAESSSLKNQFPGKFESVQKQTLDDKKKRAEQDPLNQLKVLNFIIQVENDEIAVGIVKSSLVNGWPSLKYLQSLIISYSEHDAEILWGYPTLKDFLLSVSKGRGFERVLRVLDDENWKNIFPQLCSTLFAHLKKTSNLEDDEGTITGLEIKEFNKIYSADNFMAMMSPEDKNKQTIKLFNSLVSLMNIKISKVASMKHPGASNLWFLTYYVFEFLVNRKELKFSKQIRNGIRMNSIALKVEIYLKLFTVFSKARVLIELPRRLENKKQITVDIPKGLQNTDLIEFFRERWLAMEALENDITQLIPLISNLYKINKSSTAIEIFDDLYDWAYKTQVNLKILRMNEAGTLSTVDAKSPKISPNAIKEE</sequence>
<dbReference type="Proteomes" id="UP001153365">
    <property type="component" value="Unassembled WGS sequence"/>
</dbReference>
<feature type="signal peptide" evidence="1">
    <location>
        <begin position="1"/>
        <end position="21"/>
    </location>
</feature>
<reference evidence="2" key="1">
    <citation type="submission" date="2022-06" db="EMBL/GenBank/DDBJ databases">
        <authorList>
            <consortium name="SYNGENTA / RWTH Aachen University"/>
        </authorList>
    </citation>
    <scope>NUCLEOTIDE SEQUENCE</scope>
</reference>
<gene>
    <name evidence="2" type="ORF">PPACK8108_LOCUS2289</name>
</gene>
<feature type="chain" id="PRO_5043740173" evidence="1">
    <location>
        <begin position="22"/>
        <end position="481"/>
    </location>
</feature>
<evidence type="ECO:0000256" key="1">
    <source>
        <dbReference type="SAM" id="SignalP"/>
    </source>
</evidence>
<comment type="caution">
    <text evidence="2">The sequence shown here is derived from an EMBL/GenBank/DDBJ whole genome shotgun (WGS) entry which is preliminary data.</text>
</comment>
<protein>
    <submittedName>
        <fullName evidence="2">Expressed protein</fullName>
    </submittedName>
</protein>
<keyword evidence="1" id="KW-0732">Signal</keyword>
<dbReference type="AlphaFoldDB" id="A0AAV0AHJ7"/>
<dbReference type="EMBL" id="CALTRL010000395">
    <property type="protein sequence ID" value="CAH7667855.1"/>
    <property type="molecule type" value="Genomic_DNA"/>
</dbReference>
<proteinExistence type="predicted"/>
<keyword evidence="3" id="KW-1185">Reference proteome</keyword>
<organism evidence="2 3">
    <name type="scientific">Phakopsora pachyrhizi</name>
    <name type="common">Asian soybean rust disease fungus</name>
    <dbReference type="NCBI Taxonomy" id="170000"/>
    <lineage>
        <taxon>Eukaryota</taxon>
        <taxon>Fungi</taxon>
        <taxon>Dikarya</taxon>
        <taxon>Basidiomycota</taxon>
        <taxon>Pucciniomycotina</taxon>
        <taxon>Pucciniomycetes</taxon>
        <taxon>Pucciniales</taxon>
        <taxon>Phakopsoraceae</taxon>
        <taxon>Phakopsora</taxon>
    </lineage>
</organism>
<accession>A0AAV0AHJ7</accession>
<evidence type="ECO:0000313" key="2">
    <source>
        <dbReference type="EMBL" id="CAH7667855.1"/>
    </source>
</evidence>
<name>A0AAV0AHJ7_PHAPC</name>
<evidence type="ECO:0000313" key="3">
    <source>
        <dbReference type="Proteomes" id="UP001153365"/>
    </source>
</evidence>